<accession>A0A699UAA8</accession>
<proteinExistence type="predicted"/>
<dbReference type="AlphaFoldDB" id="A0A699UAA8"/>
<comment type="caution">
    <text evidence="1">The sequence shown here is derived from an EMBL/GenBank/DDBJ whole genome shotgun (WGS) entry which is preliminary data.</text>
</comment>
<organism evidence="1">
    <name type="scientific">Tanacetum cinerariifolium</name>
    <name type="common">Dalmatian daisy</name>
    <name type="synonym">Chrysanthemum cinerariifolium</name>
    <dbReference type="NCBI Taxonomy" id="118510"/>
    <lineage>
        <taxon>Eukaryota</taxon>
        <taxon>Viridiplantae</taxon>
        <taxon>Streptophyta</taxon>
        <taxon>Embryophyta</taxon>
        <taxon>Tracheophyta</taxon>
        <taxon>Spermatophyta</taxon>
        <taxon>Magnoliopsida</taxon>
        <taxon>eudicotyledons</taxon>
        <taxon>Gunneridae</taxon>
        <taxon>Pentapetalae</taxon>
        <taxon>asterids</taxon>
        <taxon>campanulids</taxon>
        <taxon>Asterales</taxon>
        <taxon>Asteraceae</taxon>
        <taxon>Asteroideae</taxon>
        <taxon>Anthemideae</taxon>
        <taxon>Anthemidinae</taxon>
        <taxon>Tanacetum</taxon>
    </lineage>
</organism>
<name>A0A699UAA8_TANCI</name>
<gene>
    <name evidence="1" type="ORF">Tci_891396</name>
</gene>
<reference evidence="1" key="1">
    <citation type="journal article" date="2019" name="Sci. Rep.">
        <title>Draft genome of Tanacetum cinerariifolium, the natural source of mosquito coil.</title>
        <authorList>
            <person name="Yamashiro T."/>
            <person name="Shiraishi A."/>
            <person name="Satake H."/>
            <person name="Nakayama K."/>
        </authorList>
    </citation>
    <scope>NUCLEOTIDE SEQUENCE</scope>
</reference>
<evidence type="ECO:0000313" key="1">
    <source>
        <dbReference type="EMBL" id="GFD19427.1"/>
    </source>
</evidence>
<feature type="non-terminal residue" evidence="1">
    <location>
        <position position="160"/>
    </location>
</feature>
<feature type="non-terminal residue" evidence="1">
    <location>
        <position position="1"/>
    </location>
</feature>
<sequence>FAIPRSALESRDPLEFASGHGLVAHECPRQPNAHALLHGAKGQGQLVEHRRVIGWRIVVAQAMKPLIPIQAMPGGRVEIIEAGFVHFIDGVNVNGDVRTSLVELDELGKQPELREGVGRQHRDGVGLMDVTNPCDALVHRGEHEVHRHEQFFACRGERNA</sequence>
<protein>
    <submittedName>
        <fullName evidence="1">Uncharacterized protein</fullName>
    </submittedName>
</protein>
<dbReference type="EMBL" id="BKCJ011314529">
    <property type="protein sequence ID" value="GFD19427.1"/>
    <property type="molecule type" value="Genomic_DNA"/>
</dbReference>